<reference evidence="1" key="2">
    <citation type="journal article" date="2015" name="Data Brief">
        <title>Shoot transcriptome of the giant reed, Arundo donax.</title>
        <authorList>
            <person name="Barrero R.A."/>
            <person name="Guerrero F.D."/>
            <person name="Moolhuijzen P."/>
            <person name="Goolsby J.A."/>
            <person name="Tidwell J."/>
            <person name="Bellgard S.E."/>
            <person name="Bellgard M.I."/>
        </authorList>
    </citation>
    <scope>NUCLEOTIDE SEQUENCE</scope>
    <source>
        <tissue evidence="1">Shoot tissue taken approximately 20 cm above the soil surface</tissue>
    </source>
</reference>
<evidence type="ECO:0000313" key="1">
    <source>
        <dbReference type="EMBL" id="JAD44305.1"/>
    </source>
</evidence>
<proteinExistence type="predicted"/>
<sequence length="55" mass="6196">MIRIFFCKKNDDNNILLAVTVTSMNHGIYTSTILRSHHLLISSIISYSVLPICTS</sequence>
<name>A0A0A9A5N0_ARUDO</name>
<organism evidence="1">
    <name type="scientific">Arundo donax</name>
    <name type="common">Giant reed</name>
    <name type="synonym">Donax arundinaceus</name>
    <dbReference type="NCBI Taxonomy" id="35708"/>
    <lineage>
        <taxon>Eukaryota</taxon>
        <taxon>Viridiplantae</taxon>
        <taxon>Streptophyta</taxon>
        <taxon>Embryophyta</taxon>
        <taxon>Tracheophyta</taxon>
        <taxon>Spermatophyta</taxon>
        <taxon>Magnoliopsida</taxon>
        <taxon>Liliopsida</taxon>
        <taxon>Poales</taxon>
        <taxon>Poaceae</taxon>
        <taxon>PACMAD clade</taxon>
        <taxon>Arundinoideae</taxon>
        <taxon>Arundineae</taxon>
        <taxon>Arundo</taxon>
    </lineage>
</organism>
<reference evidence="1" key="1">
    <citation type="submission" date="2014-09" db="EMBL/GenBank/DDBJ databases">
        <authorList>
            <person name="Magalhaes I.L.F."/>
            <person name="Oliveira U."/>
            <person name="Santos F.R."/>
            <person name="Vidigal T.H.D.A."/>
            <person name="Brescovit A.D."/>
            <person name="Santos A.J."/>
        </authorList>
    </citation>
    <scope>NUCLEOTIDE SEQUENCE</scope>
    <source>
        <tissue evidence="1">Shoot tissue taken approximately 20 cm above the soil surface</tissue>
    </source>
</reference>
<dbReference type="EMBL" id="GBRH01253590">
    <property type="protein sequence ID" value="JAD44305.1"/>
    <property type="molecule type" value="Transcribed_RNA"/>
</dbReference>
<accession>A0A0A9A5N0</accession>
<dbReference type="AlphaFoldDB" id="A0A0A9A5N0"/>
<protein>
    <submittedName>
        <fullName evidence="1">Uncharacterized protein</fullName>
    </submittedName>
</protein>